<name>A0ABS5H4L3_9BURK</name>
<comment type="similarity">
    <text evidence="1 2">Belongs to the complex I subunit 6 family.</text>
</comment>
<keyword evidence="4" id="KW-1185">Reference proteome</keyword>
<dbReference type="NCBIfam" id="NF005164">
    <property type="entry name" value="PRK06638.1-4"/>
    <property type="match status" value="1"/>
</dbReference>
<dbReference type="GO" id="GO:0016491">
    <property type="term" value="F:oxidoreductase activity"/>
    <property type="evidence" value="ECO:0007669"/>
    <property type="project" value="UniProtKB-KW"/>
</dbReference>
<accession>A0ABS5H4L3</accession>
<keyword evidence="2" id="KW-1133">Transmembrane helix</keyword>
<evidence type="ECO:0000313" key="3">
    <source>
        <dbReference type="EMBL" id="MBR7793423.1"/>
    </source>
</evidence>
<dbReference type="EC" id="7.1.1.-" evidence="2"/>
<dbReference type="InterPro" id="IPR042106">
    <property type="entry name" value="Nuo/plastoQ_OxRdtase_6_NuoJ"/>
</dbReference>
<evidence type="ECO:0000256" key="2">
    <source>
        <dbReference type="RuleBase" id="RU004429"/>
    </source>
</evidence>
<keyword evidence="3" id="KW-0560">Oxidoreductase</keyword>
<keyword evidence="2" id="KW-0812">Transmembrane</keyword>
<keyword evidence="2" id="KW-1003">Cell membrane</keyword>
<comment type="function">
    <text evidence="2">NDH-1 shuttles electrons from NADH, via FMN and iron-sulfur (Fe-S) centers, to quinones in the respiratory chain. Couples the redox reaction to proton translocation (for every two electrons transferred, four hydrogen ions are translocated across the cytoplasmic membrane), and thus conserves the redox energy in a proton gradient.</text>
</comment>
<dbReference type="Proteomes" id="UP000682982">
    <property type="component" value="Unassembled WGS sequence"/>
</dbReference>
<dbReference type="Pfam" id="PF00499">
    <property type="entry name" value="Oxidored_q3"/>
    <property type="match status" value="1"/>
</dbReference>
<dbReference type="RefSeq" id="WP_212679396.1">
    <property type="nucleotide sequence ID" value="NZ_JAGSPK010000004.1"/>
</dbReference>
<protein>
    <recommendedName>
        <fullName evidence="2">NADH-quinone oxidoreductase subunit J</fullName>
        <ecNumber evidence="2">7.1.1.-</ecNumber>
    </recommendedName>
</protein>
<dbReference type="EMBL" id="JAGSPK010000004">
    <property type="protein sequence ID" value="MBR7793423.1"/>
    <property type="molecule type" value="Genomic_DNA"/>
</dbReference>
<organism evidence="3 4">
    <name type="scientific">Undibacterium rivi</name>
    <dbReference type="NCBI Taxonomy" id="2828729"/>
    <lineage>
        <taxon>Bacteria</taxon>
        <taxon>Pseudomonadati</taxon>
        <taxon>Pseudomonadota</taxon>
        <taxon>Betaproteobacteria</taxon>
        <taxon>Burkholderiales</taxon>
        <taxon>Oxalobacteraceae</taxon>
        <taxon>Undibacterium</taxon>
    </lineage>
</organism>
<feature type="transmembrane region" description="Helical" evidence="2">
    <location>
        <begin position="89"/>
        <end position="111"/>
    </location>
</feature>
<feature type="transmembrane region" description="Helical" evidence="2">
    <location>
        <begin position="6"/>
        <end position="24"/>
    </location>
</feature>
<keyword evidence="2" id="KW-0472">Membrane</keyword>
<comment type="subcellular location">
    <subcellularLocation>
        <location evidence="2">Cell membrane</location>
        <topology evidence="2">Multi-pass membrane protein</topology>
    </subcellularLocation>
</comment>
<feature type="transmembrane region" description="Helical" evidence="2">
    <location>
        <begin position="55"/>
        <end position="77"/>
    </location>
</feature>
<proteinExistence type="inferred from homology"/>
<evidence type="ECO:0000313" key="4">
    <source>
        <dbReference type="Proteomes" id="UP000682982"/>
    </source>
</evidence>
<evidence type="ECO:0000256" key="1">
    <source>
        <dbReference type="ARBA" id="ARBA00005698"/>
    </source>
</evidence>
<reference evidence="3 4" key="1">
    <citation type="submission" date="2021-04" db="EMBL/GenBank/DDBJ databases">
        <title>novel species isolated from subtropical streams in China.</title>
        <authorList>
            <person name="Lu H."/>
        </authorList>
    </citation>
    <scope>NUCLEOTIDE SEQUENCE [LARGE SCALE GENOMIC DNA]</scope>
    <source>
        <strain evidence="3 4">FT147W</strain>
    </source>
</reference>
<comment type="catalytic activity">
    <reaction evidence="2">
        <text>a quinone + NADH + 5 H(+)(in) = a quinol + NAD(+) + 4 H(+)(out)</text>
        <dbReference type="Rhea" id="RHEA:57888"/>
        <dbReference type="ChEBI" id="CHEBI:15378"/>
        <dbReference type="ChEBI" id="CHEBI:24646"/>
        <dbReference type="ChEBI" id="CHEBI:57540"/>
        <dbReference type="ChEBI" id="CHEBI:57945"/>
        <dbReference type="ChEBI" id="CHEBI:132124"/>
    </reaction>
</comment>
<dbReference type="Gene3D" id="1.20.120.1200">
    <property type="entry name" value="NADH-ubiquinone/plastoquinone oxidoreductase chain 6, subunit NuoJ"/>
    <property type="match status" value="1"/>
</dbReference>
<dbReference type="PANTHER" id="PTHR33269">
    <property type="entry name" value="NADH-UBIQUINONE OXIDOREDUCTASE CHAIN 6"/>
    <property type="match status" value="1"/>
</dbReference>
<comment type="caution">
    <text evidence="3">The sequence shown here is derived from an EMBL/GenBank/DDBJ whole genome shotgun (WGS) entry which is preliminary data.</text>
</comment>
<sequence length="210" mass="23073">MEFTTALFYVFAAILVLAATQVITARNPVHAALFLVLSFFSAAAIWLLLKAEFLAIVLVLVYVGAVMVLFLFVVMMLDIDIDKLRAGFWGHLPLAATVGVVIVLEMSAVLWRGFLRPDNHVPAAADTIGNTKNLGMEIFTRYTLAFEIAAAILLLAIVAAVALTLRRRKDSKYFDPAKAVKVKSADRVRIVKMKAESERTLTSSTEKQEG</sequence>
<gene>
    <name evidence="3" type="ORF">KDM87_12520</name>
</gene>
<keyword evidence="2" id="KW-0874">Quinone</keyword>
<feature type="transmembrane region" description="Helical" evidence="2">
    <location>
        <begin position="31"/>
        <end position="49"/>
    </location>
</feature>
<feature type="transmembrane region" description="Helical" evidence="2">
    <location>
        <begin position="142"/>
        <end position="165"/>
    </location>
</feature>
<keyword evidence="2" id="KW-0520">NAD</keyword>
<dbReference type="InterPro" id="IPR001457">
    <property type="entry name" value="NADH_UbQ/plastoQ_OxRdtase_su6"/>
</dbReference>
<dbReference type="PANTHER" id="PTHR33269:SF17">
    <property type="entry name" value="NADH-UBIQUINONE OXIDOREDUCTASE CHAIN 6"/>
    <property type="match status" value="1"/>
</dbReference>